<dbReference type="Proteomes" id="UP000254343">
    <property type="component" value="Unassembled WGS sequence"/>
</dbReference>
<keyword evidence="2" id="KW-0812">Transmembrane</keyword>
<feature type="compositionally biased region" description="Basic and acidic residues" evidence="1">
    <location>
        <begin position="109"/>
        <end position="120"/>
    </location>
</feature>
<evidence type="ECO:0000256" key="1">
    <source>
        <dbReference type="SAM" id="MobiDB-lite"/>
    </source>
</evidence>
<dbReference type="AlphaFoldDB" id="A0A380W9K0"/>
<feature type="region of interest" description="Disordered" evidence="1">
    <location>
        <begin position="87"/>
        <end position="236"/>
    </location>
</feature>
<organism evidence="3 4">
    <name type="scientific">Afipia felis</name>
    <name type="common">Cat scratch disease bacillus</name>
    <dbReference type="NCBI Taxonomy" id="1035"/>
    <lineage>
        <taxon>Bacteria</taxon>
        <taxon>Pseudomonadati</taxon>
        <taxon>Pseudomonadota</taxon>
        <taxon>Alphaproteobacteria</taxon>
        <taxon>Hyphomicrobiales</taxon>
        <taxon>Nitrobacteraceae</taxon>
        <taxon>Afipia</taxon>
    </lineage>
</organism>
<evidence type="ECO:0008006" key="5">
    <source>
        <dbReference type="Google" id="ProtNLM"/>
    </source>
</evidence>
<name>A0A380W9K0_AFIFE</name>
<proteinExistence type="predicted"/>
<dbReference type="EMBL" id="UIGB01000001">
    <property type="protein sequence ID" value="SUU85506.1"/>
    <property type="molecule type" value="Genomic_DNA"/>
</dbReference>
<dbReference type="RefSeq" id="WP_002716332.1">
    <property type="nucleotide sequence ID" value="NZ_UFSI01000001.1"/>
</dbReference>
<feature type="compositionally biased region" description="Basic and acidic residues" evidence="1">
    <location>
        <begin position="222"/>
        <end position="233"/>
    </location>
</feature>
<evidence type="ECO:0000313" key="4">
    <source>
        <dbReference type="Proteomes" id="UP000254343"/>
    </source>
</evidence>
<evidence type="ECO:0000313" key="3">
    <source>
        <dbReference type="EMBL" id="SUU85506.1"/>
    </source>
</evidence>
<gene>
    <name evidence="3" type="ORF">NCTC12722_02719</name>
</gene>
<feature type="transmembrane region" description="Helical" evidence="2">
    <location>
        <begin position="28"/>
        <end position="55"/>
    </location>
</feature>
<protein>
    <recommendedName>
        <fullName evidence="5">DUF308 domain-containing protein</fullName>
    </recommendedName>
</protein>
<dbReference type="OrthoDB" id="8456817at2"/>
<reference evidence="3 4" key="1">
    <citation type="submission" date="2018-06" db="EMBL/GenBank/DDBJ databases">
        <authorList>
            <consortium name="Pathogen Informatics"/>
            <person name="Doyle S."/>
        </authorList>
    </citation>
    <scope>NUCLEOTIDE SEQUENCE [LARGE SCALE GENOMIC DNA]</scope>
    <source>
        <strain evidence="3 4">NCTC12722</strain>
    </source>
</reference>
<feature type="compositionally biased region" description="Pro residues" evidence="1">
    <location>
        <begin position="125"/>
        <end position="148"/>
    </location>
</feature>
<sequence length="280" mass="30909">MIALLLAGAVVFCAGVLAIVFGIPIKEFSFGNTMILCGAVVSSTGLILMGLGILAREVKQLSSRLGAASTREEAELAEIMVAEVPAPEPAMPDEPRPAPRAPGNSDFLFSRDEPMARETDSEFDFPPPSRTPSFPPLPERPEPPAPPAERPKRDFLFSSRRRKTPAPETTPDADMQAEAAQRRDDDLFEPPWAQSERPAPENGLADEPRHPLRPQRRFTQPPRREEPPRREQPEVSVVKSGVVDAMAYSLYSDGSIEAQLPEGTVRFESIEELRAHLDRR</sequence>
<keyword evidence="2" id="KW-1133">Transmembrane helix</keyword>
<keyword evidence="2" id="KW-0472">Membrane</keyword>
<evidence type="ECO:0000256" key="2">
    <source>
        <dbReference type="SAM" id="Phobius"/>
    </source>
</evidence>
<accession>A0A380W9K0</accession>